<protein>
    <submittedName>
        <fullName evidence="1">Uncharacterized protein</fullName>
    </submittedName>
</protein>
<dbReference type="RefSeq" id="XP_009525860.1">
    <property type="nucleotide sequence ID" value="XM_009527565.1"/>
</dbReference>
<dbReference type="GeneID" id="20657715"/>
<proteinExistence type="predicted"/>
<organism evidence="1 2">
    <name type="scientific">Phytophthora sojae (strain P6497)</name>
    <name type="common">Soybean stem and root rot agent</name>
    <name type="synonym">Phytophthora megasperma f. sp. glycines</name>
    <dbReference type="NCBI Taxonomy" id="1094619"/>
    <lineage>
        <taxon>Eukaryota</taxon>
        <taxon>Sar</taxon>
        <taxon>Stramenopiles</taxon>
        <taxon>Oomycota</taxon>
        <taxon>Peronosporomycetes</taxon>
        <taxon>Peronosporales</taxon>
        <taxon>Peronosporaceae</taxon>
        <taxon>Phytophthora</taxon>
    </lineage>
</organism>
<evidence type="ECO:0000313" key="2">
    <source>
        <dbReference type="Proteomes" id="UP000002640"/>
    </source>
</evidence>
<keyword evidence="2" id="KW-1185">Reference proteome</keyword>
<dbReference type="EMBL" id="JH159154">
    <property type="protein sequence ID" value="EGZ16802.1"/>
    <property type="molecule type" value="Genomic_DNA"/>
</dbReference>
<reference evidence="1 2" key="1">
    <citation type="journal article" date="2006" name="Science">
        <title>Phytophthora genome sequences uncover evolutionary origins and mechanisms of pathogenesis.</title>
        <authorList>
            <person name="Tyler B.M."/>
            <person name="Tripathy S."/>
            <person name="Zhang X."/>
            <person name="Dehal P."/>
            <person name="Jiang R.H."/>
            <person name="Aerts A."/>
            <person name="Arredondo F.D."/>
            <person name="Baxter L."/>
            <person name="Bensasson D."/>
            <person name="Beynon J.L."/>
            <person name="Chapman J."/>
            <person name="Damasceno C.M."/>
            <person name="Dorrance A.E."/>
            <person name="Dou D."/>
            <person name="Dickerman A.W."/>
            <person name="Dubchak I.L."/>
            <person name="Garbelotto M."/>
            <person name="Gijzen M."/>
            <person name="Gordon S.G."/>
            <person name="Govers F."/>
            <person name="Grunwald N.J."/>
            <person name="Huang W."/>
            <person name="Ivors K.L."/>
            <person name="Jones R.W."/>
            <person name="Kamoun S."/>
            <person name="Krampis K."/>
            <person name="Lamour K.H."/>
            <person name="Lee M.K."/>
            <person name="McDonald W.H."/>
            <person name="Medina M."/>
            <person name="Meijer H.J."/>
            <person name="Nordberg E.K."/>
            <person name="Maclean D.J."/>
            <person name="Ospina-Giraldo M.D."/>
            <person name="Morris P.F."/>
            <person name="Phuntumart V."/>
            <person name="Putnam N.H."/>
            <person name="Rash S."/>
            <person name="Rose J.K."/>
            <person name="Sakihama Y."/>
            <person name="Salamov A.A."/>
            <person name="Savidor A."/>
            <person name="Scheuring C.F."/>
            <person name="Smith B.M."/>
            <person name="Sobral B.W."/>
            <person name="Terry A."/>
            <person name="Torto-Alalibo T.A."/>
            <person name="Win J."/>
            <person name="Xu Z."/>
            <person name="Zhang H."/>
            <person name="Grigoriev I.V."/>
            <person name="Rokhsar D.S."/>
            <person name="Boore J.L."/>
        </authorList>
    </citation>
    <scope>NUCLEOTIDE SEQUENCE [LARGE SCALE GENOMIC DNA]</scope>
    <source>
        <strain evidence="1 2">P6497</strain>
    </source>
</reference>
<dbReference type="InParanoid" id="G4ZID8"/>
<name>G4ZID8_PHYSP</name>
<dbReference type="PANTHER" id="PTHR33206">
    <property type="entry name" value="PROTEIN CBG10425"/>
    <property type="match status" value="1"/>
</dbReference>
<sequence>MPLKAFRRKKLLEFNADKLVWSIDKEEADIYHKIRANVAGGPSIIFNRYAKRNETKIRGGKLCKKVIDVENSR</sequence>
<evidence type="ECO:0000313" key="1">
    <source>
        <dbReference type="EMBL" id="EGZ16802.1"/>
    </source>
</evidence>
<accession>G4ZID8</accession>
<dbReference type="Proteomes" id="UP000002640">
    <property type="component" value="Unassembled WGS sequence"/>
</dbReference>
<dbReference type="AlphaFoldDB" id="G4ZID8"/>
<gene>
    <name evidence="1" type="ORF">PHYSODRAFT_499576</name>
</gene>
<dbReference type="PANTHER" id="PTHR33206:SF1">
    <property type="entry name" value="DNA-DIRECTED DNA POLYMERASE"/>
    <property type="match status" value="1"/>
</dbReference>
<dbReference type="KEGG" id="psoj:PHYSODRAFT_499576"/>